<name>A0ABW3UGU7_9BACL</name>
<accession>A0ABW3UGU7</accession>
<dbReference type="Proteomes" id="UP001597180">
    <property type="component" value="Unassembled WGS sequence"/>
</dbReference>
<evidence type="ECO:0000313" key="3">
    <source>
        <dbReference type="EMBL" id="MFD1218966.1"/>
    </source>
</evidence>
<gene>
    <name evidence="3" type="ORF">ACFQ4B_02435</name>
</gene>
<dbReference type="InterPro" id="IPR027479">
    <property type="entry name" value="S-Me-THD_N_sf"/>
</dbReference>
<dbReference type="Gene3D" id="3.40.1610.10">
    <property type="entry name" value="CV3147-like domain"/>
    <property type="match status" value="1"/>
</dbReference>
<dbReference type="EMBL" id="JBHTLU010000007">
    <property type="protein sequence ID" value="MFD1218966.1"/>
    <property type="molecule type" value="Genomic_DNA"/>
</dbReference>
<feature type="domain" description="S-Me-THD N-terminal" evidence="1">
    <location>
        <begin position="12"/>
        <end position="146"/>
    </location>
</feature>
<keyword evidence="4" id="KW-1185">Reference proteome</keyword>
<dbReference type="InterPro" id="IPR048350">
    <property type="entry name" value="S-Me-THD-like_C"/>
</dbReference>
<dbReference type="Gene3D" id="2.40.390.10">
    <property type="entry name" value="CV3147-like"/>
    <property type="match status" value="1"/>
</dbReference>
<comment type="caution">
    <text evidence="3">The sequence shown here is derived from an EMBL/GenBank/DDBJ whole genome shotgun (WGS) entry which is preliminary data.</text>
</comment>
<proteinExistence type="predicted"/>
<dbReference type="Pfam" id="PF06032">
    <property type="entry name" value="S-Me-THD_N"/>
    <property type="match status" value="1"/>
</dbReference>
<dbReference type="RefSeq" id="WP_192701018.1">
    <property type="nucleotide sequence ID" value="NZ_BAABJG010000027.1"/>
</dbReference>
<sequence length="355" mass="37509">MAIIKLDEQMVEYAVYGGAVLGGGGGGWIDDGLQIGRLALEIGQPKLYSIDEFHDDDLFVTVSMVGAPAAKDQFVKPIHYGKALDILTQKIGKTVHALHTNENGAGTTVNGWFQSAITGIPLVDFACNGRAHPTGAMGSMNLSEVEGYLSHQAGVGGKEDNYVEISISGSLDKAASLIRKASIEAGGLVAVARNPVTRAYALANGAPGAITQAIEVGEALLAHKGEAAIDSVVAKLGGQVIVTGTVTEFQLETAGGFDVGTVRIDSSHEMTFWNEYMTLEKDGERLATFPDLIMTLDARTAKPIVTAAIQKGQQLAVIAVPKSKLLLSTTMSNEKLMKPVEDIIHKSILPYLHAK</sequence>
<protein>
    <submittedName>
        <fullName evidence="3">DUF917 domain-containing protein</fullName>
    </submittedName>
</protein>
<reference evidence="4" key="1">
    <citation type="journal article" date="2019" name="Int. J. Syst. Evol. Microbiol.">
        <title>The Global Catalogue of Microorganisms (GCM) 10K type strain sequencing project: providing services to taxonomists for standard genome sequencing and annotation.</title>
        <authorList>
            <consortium name="The Broad Institute Genomics Platform"/>
            <consortium name="The Broad Institute Genome Sequencing Center for Infectious Disease"/>
            <person name="Wu L."/>
            <person name="Ma J."/>
        </authorList>
    </citation>
    <scope>NUCLEOTIDE SEQUENCE [LARGE SCALE GENOMIC DNA]</scope>
    <source>
        <strain evidence="4">CCUG 53270</strain>
    </source>
</reference>
<organism evidence="3 4">
    <name type="scientific">Paenibacillus vulneris</name>
    <dbReference type="NCBI Taxonomy" id="1133364"/>
    <lineage>
        <taxon>Bacteria</taxon>
        <taxon>Bacillati</taxon>
        <taxon>Bacillota</taxon>
        <taxon>Bacilli</taxon>
        <taxon>Bacillales</taxon>
        <taxon>Paenibacillaceae</taxon>
        <taxon>Paenibacillus</taxon>
    </lineage>
</organism>
<evidence type="ECO:0000313" key="4">
    <source>
        <dbReference type="Proteomes" id="UP001597180"/>
    </source>
</evidence>
<dbReference type="Pfam" id="PF20906">
    <property type="entry name" value="S-Me-THD_C"/>
    <property type="match status" value="1"/>
</dbReference>
<feature type="domain" description="S-Me-THD-like C-terminal" evidence="2">
    <location>
        <begin position="174"/>
        <end position="327"/>
    </location>
</feature>
<dbReference type="SUPFAM" id="SSF160991">
    <property type="entry name" value="CV3147-like"/>
    <property type="match status" value="1"/>
</dbReference>
<evidence type="ECO:0000259" key="1">
    <source>
        <dbReference type="Pfam" id="PF06032"/>
    </source>
</evidence>
<dbReference type="InterPro" id="IPR024071">
    <property type="entry name" value="S-Me-THD_C_sf"/>
</dbReference>
<evidence type="ECO:0000259" key="2">
    <source>
        <dbReference type="Pfam" id="PF20906"/>
    </source>
</evidence>
<dbReference type="InterPro" id="IPR010318">
    <property type="entry name" value="S-Me-THD_N"/>
</dbReference>